<dbReference type="EMBL" id="JAGQLI010000038">
    <property type="protein sequence ID" value="MCA9378938.1"/>
    <property type="molecule type" value="Genomic_DNA"/>
</dbReference>
<keyword evidence="2" id="KW-0489">Methyltransferase</keyword>
<keyword evidence="2" id="KW-0808">Transferase</keyword>
<dbReference type="PANTHER" id="PTHR14911:SF13">
    <property type="entry name" value="TRNA (GUANINE(6)-N2)-METHYLTRANSFERASE THUMP3"/>
    <property type="match status" value="1"/>
</dbReference>
<dbReference type="GO" id="GO:0016423">
    <property type="term" value="F:tRNA (guanine) methyltransferase activity"/>
    <property type="evidence" value="ECO:0007669"/>
    <property type="project" value="TreeGrafter"/>
</dbReference>
<proteinExistence type="predicted"/>
<sequence>SVFQKKLLGREQVAQAVAEKVVQSTDWTYTPLKHSNFDIRINIEKNSVLVSVKVFSDSLYKREYDHQPTPGALRSTIAAAMLYELVQGEAGLKVVDNFCGSGTFLCEAARLGCNVYGSDINPGTVEIAKSNLQKVGAKGDVCVQNAAHTKWPDQFFGIAISNLPWDKQIEVASITQIIDSCLAEYARILKPHGKIGMISTKPEIVAKYLRKHFQVNFLQEYKIGYLGQTPTIQLAEVSTARH</sequence>
<dbReference type="Pfam" id="PF01170">
    <property type="entry name" value="UPF0020"/>
    <property type="match status" value="1"/>
</dbReference>
<evidence type="ECO:0000313" key="2">
    <source>
        <dbReference type="EMBL" id="MCA9378938.1"/>
    </source>
</evidence>
<reference evidence="2" key="2">
    <citation type="journal article" date="2021" name="Microbiome">
        <title>Successional dynamics and alternative stable states in a saline activated sludge microbial community over 9 years.</title>
        <authorList>
            <person name="Wang Y."/>
            <person name="Ye J."/>
            <person name="Ju F."/>
            <person name="Liu L."/>
            <person name="Boyd J.A."/>
            <person name="Deng Y."/>
            <person name="Parks D.H."/>
            <person name="Jiang X."/>
            <person name="Yin X."/>
            <person name="Woodcroft B.J."/>
            <person name="Tyson G.W."/>
            <person name="Hugenholtz P."/>
            <person name="Polz M.F."/>
            <person name="Zhang T."/>
        </authorList>
    </citation>
    <scope>NUCLEOTIDE SEQUENCE</scope>
    <source>
        <strain evidence="2">HKST-UBA12</strain>
    </source>
</reference>
<dbReference type="SUPFAM" id="SSF53335">
    <property type="entry name" value="S-adenosyl-L-methionine-dependent methyltransferases"/>
    <property type="match status" value="1"/>
</dbReference>
<name>A0A955I931_9BACT</name>
<feature type="domain" description="Ribosomal RNA large subunit methyltransferase K/L-like methyltransferase" evidence="1">
    <location>
        <begin position="62"/>
        <end position="215"/>
    </location>
</feature>
<comment type="caution">
    <text evidence="2">The sequence shown here is derived from an EMBL/GenBank/DDBJ whole genome shotgun (WGS) entry which is preliminary data.</text>
</comment>
<organism evidence="2 3">
    <name type="scientific">Candidatus Dojkabacteria bacterium</name>
    <dbReference type="NCBI Taxonomy" id="2099670"/>
    <lineage>
        <taxon>Bacteria</taxon>
        <taxon>Candidatus Dojkabacteria</taxon>
    </lineage>
</organism>
<dbReference type="AlphaFoldDB" id="A0A955I931"/>
<dbReference type="InterPro" id="IPR000241">
    <property type="entry name" value="RlmKL-like_Mtase"/>
</dbReference>
<dbReference type="GO" id="GO:0030488">
    <property type="term" value="P:tRNA methylation"/>
    <property type="evidence" value="ECO:0007669"/>
    <property type="project" value="TreeGrafter"/>
</dbReference>
<evidence type="ECO:0000313" key="3">
    <source>
        <dbReference type="Proteomes" id="UP000760819"/>
    </source>
</evidence>
<feature type="non-terminal residue" evidence="2">
    <location>
        <position position="1"/>
    </location>
</feature>
<dbReference type="Gene3D" id="3.40.50.150">
    <property type="entry name" value="Vaccinia Virus protein VP39"/>
    <property type="match status" value="1"/>
</dbReference>
<gene>
    <name evidence="2" type="ORF">KC640_00780</name>
</gene>
<reference evidence="2" key="1">
    <citation type="submission" date="2020-04" db="EMBL/GenBank/DDBJ databases">
        <authorList>
            <person name="Zhang T."/>
        </authorList>
    </citation>
    <scope>NUCLEOTIDE SEQUENCE</scope>
    <source>
        <strain evidence="2">HKST-UBA12</strain>
    </source>
</reference>
<accession>A0A955I931</accession>
<dbReference type="PANTHER" id="PTHR14911">
    <property type="entry name" value="THUMP DOMAIN-CONTAINING"/>
    <property type="match status" value="1"/>
</dbReference>
<protein>
    <submittedName>
        <fullName evidence="2">Methyltransferase domain-containing protein</fullName>
    </submittedName>
</protein>
<dbReference type="InterPro" id="IPR029063">
    <property type="entry name" value="SAM-dependent_MTases_sf"/>
</dbReference>
<dbReference type="CDD" id="cd02440">
    <property type="entry name" value="AdoMet_MTases"/>
    <property type="match status" value="1"/>
</dbReference>
<dbReference type="Proteomes" id="UP000760819">
    <property type="component" value="Unassembled WGS sequence"/>
</dbReference>
<evidence type="ECO:0000259" key="1">
    <source>
        <dbReference type="Pfam" id="PF01170"/>
    </source>
</evidence>